<feature type="compositionally biased region" description="Basic and acidic residues" evidence="3">
    <location>
        <begin position="10"/>
        <end position="21"/>
    </location>
</feature>
<evidence type="ECO:0000256" key="2">
    <source>
        <dbReference type="ARBA" id="ARBA00022737"/>
    </source>
</evidence>
<dbReference type="PANTHER" id="PTHR44436:SF1">
    <property type="entry name" value="F-BOX_WD REPEAT-CONTAINING PROTEIN 2"/>
    <property type="match status" value="1"/>
</dbReference>
<reference evidence="5" key="5">
    <citation type="submission" date="2025-09" db="UniProtKB">
        <authorList>
            <consortium name="Ensembl"/>
        </authorList>
    </citation>
    <scope>IDENTIFICATION</scope>
</reference>
<dbReference type="SMART" id="SM00256">
    <property type="entry name" value="FBOX"/>
    <property type="match status" value="1"/>
</dbReference>
<reference evidence="6" key="1">
    <citation type="journal article" date="2006" name="Science">
        <title>Ancient noncoding elements conserved in the human genome.</title>
        <authorList>
            <person name="Venkatesh B."/>
            <person name="Kirkness E.F."/>
            <person name="Loh Y.H."/>
            <person name="Halpern A.L."/>
            <person name="Lee A.P."/>
            <person name="Johnson J."/>
            <person name="Dandona N."/>
            <person name="Viswanathan L.D."/>
            <person name="Tay A."/>
            <person name="Venter J.C."/>
            <person name="Strausberg R.L."/>
            <person name="Brenner S."/>
        </authorList>
    </citation>
    <scope>NUCLEOTIDE SEQUENCE [LARGE SCALE GENOMIC DNA]</scope>
</reference>
<feature type="region of interest" description="Disordered" evidence="3">
    <location>
        <begin position="1"/>
        <end position="21"/>
    </location>
</feature>
<evidence type="ECO:0000313" key="6">
    <source>
        <dbReference type="Proteomes" id="UP000314986"/>
    </source>
</evidence>
<dbReference type="InterPro" id="IPR042627">
    <property type="entry name" value="FBXW2"/>
</dbReference>
<name>A0A4W3KKP2_CALMI</name>
<dbReference type="PROSITE" id="PS50181">
    <property type="entry name" value="FBOX"/>
    <property type="match status" value="1"/>
</dbReference>
<dbReference type="Gene3D" id="1.20.1280.50">
    <property type="match status" value="1"/>
</dbReference>
<dbReference type="PANTHER" id="PTHR44436">
    <property type="entry name" value="F-BOX/WD REPEAT-CONTAINING PROTEIN 2"/>
    <property type="match status" value="1"/>
</dbReference>
<dbReference type="Ensembl" id="ENSCMIT00000049728.1">
    <property type="protein sequence ID" value="ENSCMIP00000049050.1"/>
    <property type="gene ID" value="ENSCMIG00000020001.1"/>
</dbReference>
<accession>A0A4W3KKP2</accession>
<dbReference type="InterPro" id="IPR036047">
    <property type="entry name" value="F-box-like_dom_sf"/>
</dbReference>
<dbReference type="STRING" id="7868.ENSCMIP00000049050"/>
<keyword evidence="1" id="KW-0853">WD repeat</keyword>
<dbReference type="Pfam" id="PF12937">
    <property type="entry name" value="F-box-like"/>
    <property type="match status" value="1"/>
</dbReference>
<evidence type="ECO:0000259" key="4">
    <source>
        <dbReference type="PROSITE" id="PS50181"/>
    </source>
</evidence>
<reference evidence="6" key="2">
    <citation type="journal article" date="2007" name="PLoS Biol.">
        <title>Survey sequencing and comparative analysis of the elephant shark (Callorhinchus milii) genome.</title>
        <authorList>
            <person name="Venkatesh B."/>
            <person name="Kirkness E.F."/>
            <person name="Loh Y.H."/>
            <person name="Halpern A.L."/>
            <person name="Lee A.P."/>
            <person name="Johnson J."/>
            <person name="Dandona N."/>
            <person name="Viswanathan L.D."/>
            <person name="Tay A."/>
            <person name="Venter J.C."/>
            <person name="Strausberg R.L."/>
            <person name="Brenner S."/>
        </authorList>
    </citation>
    <scope>NUCLEOTIDE SEQUENCE [LARGE SCALE GENOMIC DNA]</scope>
</reference>
<keyword evidence="6" id="KW-1185">Reference proteome</keyword>
<dbReference type="InterPro" id="IPR001810">
    <property type="entry name" value="F-box_dom"/>
</dbReference>
<dbReference type="OMA" id="IMCPMDA"/>
<evidence type="ECO:0000256" key="3">
    <source>
        <dbReference type="SAM" id="MobiDB-lite"/>
    </source>
</evidence>
<dbReference type="SUPFAM" id="SSF81383">
    <property type="entry name" value="F-box domain"/>
    <property type="match status" value="1"/>
</dbReference>
<sequence length="155" mass="17863">MQQSSKRNKHSNDCENKDSDRTEQKESIKNCQDFVQFLPQEIILKIFSELDVQSLTNATATCKEWNYLIENSDSLWYDHCLTALAVCKKELLNDRASGLSWKVTLVKNFKKSNLKRAWLDGRYSCIGSAKELLQTSMCEMDADTWGEILEAELAR</sequence>
<organism evidence="5 6">
    <name type="scientific">Callorhinchus milii</name>
    <name type="common">Ghost shark</name>
    <dbReference type="NCBI Taxonomy" id="7868"/>
    <lineage>
        <taxon>Eukaryota</taxon>
        <taxon>Metazoa</taxon>
        <taxon>Chordata</taxon>
        <taxon>Craniata</taxon>
        <taxon>Vertebrata</taxon>
        <taxon>Chondrichthyes</taxon>
        <taxon>Holocephali</taxon>
        <taxon>Chimaeriformes</taxon>
        <taxon>Callorhinchidae</taxon>
        <taxon>Callorhinchus</taxon>
    </lineage>
</organism>
<feature type="domain" description="F-box" evidence="4">
    <location>
        <begin position="32"/>
        <end position="79"/>
    </location>
</feature>
<reference evidence="6" key="3">
    <citation type="journal article" date="2014" name="Nature">
        <title>Elephant shark genome provides unique insights into gnathostome evolution.</title>
        <authorList>
            <consortium name="International Elephant Shark Genome Sequencing Consortium"/>
            <person name="Venkatesh B."/>
            <person name="Lee A.P."/>
            <person name="Ravi V."/>
            <person name="Maurya A.K."/>
            <person name="Lian M.M."/>
            <person name="Swann J.B."/>
            <person name="Ohta Y."/>
            <person name="Flajnik M.F."/>
            <person name="Sutoh Y."/>
            <person name="Kasahara M."/>
            <person name="Hoon S."/>
            <person name="Gangu V."/>
            <person name="Roy S.W."/>
            <person name="Irimia M."/>
            <person name="Korzh V."/>
            <person name="Kondrychyn I."/>
            <person name="Lim Z.W."/>
            <person name="Tay B.H."/>
            <person name="Tohari S."/>
            <person name="Kong K.W."/>
            <person name="Ho S."/>
            <person name="Lorente-Galdos B."/>
            <person name="Quilez J."/>
            <person name="Marques-Bonet T."/>
            <person name="Raney B.J."/>
            <person name="Ingham P.W."/>
            <person name="Tay A."/>
            <person name="Hillier L.W."/>
            <person name="Minx P."/>
            <person name="Boehm T."/>
            <person name="Wilson R.K."/>
            <person name="Brenner S."/>
            <person name="Warren W.C."/>
        </authorList>
    </citation>
    <scope>NUCLEOTIDE SEQUENCE [LARGE SCALE GENOMIC DNA]</scope>
</reference>
<evidence type="ECO:0000256" key="1">
    <source>
        <dbReference type="ARBA" id="ARBA00022574"/>
    </source>
</evidence>
<proteinExistence type="predicted"/>
<protein>
    <submittedName>
        <fullName evidence="5">F-box protein 48</fullName>
    </submittedName>
</protein>
<evidence type="ECO:0000313" key="5">
    <source>
        <dbReference type="Ensembl" id="ENSCMIP00000049050.1"/>
    </source>
</evidence>
<dbReference type="InParanoid" id="A0A4W3KKP2"/>
<dbReference type="Proteomes" id="UP000314986">
    <property type="component" value="Unassembled WGS sequence"/>
</dbReference>
<keyword evidence="2" id="KW-0677">Repeat</keyword>
<dbReference type="GeneTree" id="ENSGT00390000012248"/>
<reference evidence="5" key="4">
    <citation type="submission" date="2025-08" db="UniProtKB">
        <authorList>
            <consortium name="Ensembl"/>
        </authorList>
    </citation>
    <scope>IDENTIFICATION</scope>
</reference>
<dbReference type="AlphaFoldDB" id="A0A4W3KKP2"/>
<dbReference type="FunCoup" id="A0A4W3KKP2">
    <property type="interactions" value="35"/>
</dbReference>